<gene>
    <name evidence="3" type="ORF">PSHT_06198</name>
</gene>
<reference evidence="4" key="3">
    <citation type="journal article" date="2018" name="Mol. Plant Microbe Interact.">
        <title>Genome sequence resources for the wheat stripe rust pathogen (Puccinia striiformis f. sp. tritici) and the barley stripe rust pathogen (Puccinia striiformis f. sp. hordei).</title>
        <authorList>
            <person name="Xia C."/>
            <person name="Wang M."/>
            <person name="Yin C."/>
            <person name="Cornejo O.E."/>
            <person name="Hulbert S.H."/>
            <person name="Chen X."/>
        </authorList>
    </citation>
    <scope>NUCLEOTIDE SEQUENCE [LARGE SCALE GENOMIC DNA]</scope>
    <source>
        <strain evidence="4">93TX-2</strain>
    </source>
</reference>
<feature type="compositionally biased region" description="Basic and acidic residues" evidence="2">
    <location>
        <begin position="8"/>
        <end position="20"/>
    </location>
</feature>
<proteinExistence type="predicted"/>
<evidence type="ECO:0000313" key="3">
    <source>
        <dbReference type="EMBL" id="POW18093.1"/>
    </source>
</evidence>
<dbReference type="EMBL" id="PKSM01000071">
    <property type="protein sequence ID" value="POW18093.1"/>
    <property type="molecule type" value="Genomic_DNA"/>
</dbReference>
<evidence type="ECO:0000313" key="4">
    <source>
        <dbReference type="Proteomes" id="UP000238274"/>
    </source>
</evidence>
<dbReference type="VEuPathDB" id="FungiDB:PSHT_06198"/>
<evidence type="ECO:0000256" key="1">
    <source>
        <dbReference type="SAM" id="Coils"/>
    </source>
</evidence>
<reference evidence="3 4" key="1">
    <citation type="submission" date="2017-12" db="EMBL/GenBank/DDBJ databases">
        <title>Gene loss provides genomic basis for host adaptation in cereal stripe rust fungi.</title>
        <authorList>
            <person name="Xia C."/>
        </authorList>
    </citation>
    <scope>NUCLEOTIDE SEQUENCE [LARGE SCALE GENOMIC DNA]</scope>
    <source>
        <strain evidence="3 4">93TX-2</strain>
    </source>
</reference>
<reference evidence="4" key="2">
    <citation type="journal article" date="2018" name="BMC Genomics">
        <title>Genomic insights into host adaptation between the wheat stripe rust pathogen (Puccinia striiformis f. sp. tritici) and the barley stripe rust pathogen (Puccinia striiformis f. sp. hordei).</title>
        <authorList>
            <person name="Xia C."/>
            <person name="Wang M."/>
            <person name="Yin C."/>
            <person name="Cornejo O.E."/>
            <person name="Hulbert S.H."/>
            <person name="Chen X."/>
        </authorList>
    </citation>
    <scope>NUCLEOTIDE SEQUENCE [LARGE SCALE GENOMIC DNA]</scope>
    <source>
        <strain evidence="4">93TX-2</strain>
    </source>
</reference>
<name>A0A2S4W8J4_9BASI</name>
<dbReference type="Proteomes" id="UP000238274">
    <property type="component" value="Unassembled WGS sequence"/>
</dbReference>
<dbReference type="PANTHER" id="PTHR33069">
    <property type="entry name" value="CHROMOSOME 7, WHOLE GENOME SHOTGUN SEQUENCE-RELATED"/>
    <property type="match status" value="1"/>
</dbReference>
<dbReference type="AlphaFoldDB" id="A0A2S4W8J4"/>
<organism evidence="3 4">
    <name type="scientific">Puccinia striiformis</name>
    <dbReference type="NCBI Taxonomy" id="27350"/>
    <lineage>
        <taxon>Eukaryota</taxon>
        <taxon>Fungi</taxon>
        <taxon>Dikarya</taxon>
        <taxon>Basidiomycota</taxon>
        <taxon>Pucciniomycotina</taxon>
        <taxon>Pucciniomycetes</taxon>
        <taxon>Pucciniales</taxon>
        <taxon>Pucciniaceae</taxon>
        <taxon>Puccinia</taxon>
    </lineage>
</organism>
<feature type="coiled-coil region" evidence="1">
    <location>
        <begin position="112"/>
        <end position="143"/>
    </location>
</feature>
<evidence type="ECO:0000256" key="2">
    <source>
        <dbReference type="SAM" id="MobiDB-lite"/>
    </source>
</evidence>
<feature type="region of interest" description="Disordered" evidence="2">
    <location>
        <begin position="1"/>
        <end position="20"/>
    </location>
</feature>
<dbReference type="PANTHER" id="PTHR33069:SF3">
    <property type="entry name" value="DYNEIN HEAVY CHAIN TAIL DOMAIN-CONTAINING PROTEIN"/>
    <property type="match status" value="1"/>
</dbReference>
<comment type="caution">
    <text evidence="3">The sequence shown here is derived from an EMBL/GenBank/DDBJ whole genome shotgun (WGS) entry which is preliminary data.</text>
</comment>
<protein>
    <submittedName>
        <fullName evidence="3">Uncharacterized protein</fullName>
    </submittedName>
</protein>
<keyword evidence="4" id="KW-1185">Reference proteome</keyword>
<sequence>MTSTPIDEPTRDESEMEGCRKQGDWVDEVVQRFGSLITDYHSDKYLVHPHADPLPYRWSEGNGFTPEALDVRRTLLKKLESNLLPLLRQQITSLSKPLDRLRIRPGPSFNLILEIQSEIDKTTNQIEDTLNELRTEHESSRDREDDQDLAEFKYFRTTGLDDRFVHLLKENQRLYKKSQTFIQKLQLSTNQIELDTNHIDNSTDLADT</sequence>
<keyword evidence="1" id="KW-0175">Coiled coil</keyword>
<accession>A0A2S4W8J4</accession>